<dbReference type="Proteomes" id="UP000664032">
    <property type="component" value="Unassembled WGS sequence"/>
</dbReference>
<reference evidence="1" key="1">
    <citation type="submission" date="2021-10" db="EMBL/GenBank/DDBJ databases">
        <title>Psilocybe cubensis genome.</title>
        <authorList>
            <person name="Mckernan K.J."/>
            <person name="Crawford S."/>
            <person name="Trippe A."/>
            <person name="Kane L.T."/>
            <person name="Mclaughlin S."/>
        </authorList>
    </citation>
    <scope>NUCLEOTIDE SEQUENCE</scope>
    <source>
        <strain evidence="1">MGC-MH-2018</strain>
    </source>
</reference>
<proteinExistence type="predicted"/>
<protein>
    <submittedName>
        <fullName evidence="1">Heat shock 70 kDa protein 12B</fullName>
    </submittedName>
</protein>
<accession>A0ACB8HDQ4</accession>
<sequence>MALPPRMTYNGLSRKLVLAIDIGTTFSGVSYSILDPGQIPEIRGVNRYPGQESVGGDLKIPTILWYDQEGVVKAAGAEATREGIAIQVEEEQWVKCEWFKVYFRPGETVSPEDQKVPPLPSGKTLLDVFADFLRYIVECAKTYIIETHANGKTLWDSFTTDIDYVLTHPNGYEGPQQKIMRQAAILAGLVPDLDTAEIRVQLLTEGEASLHYCIQSGLTSDALKDDNGVMIVDAGGGTIDISSYTRNEDTFEEIAVPQCIYNGSVFVTNRARSYFQDLLAGSRFSDDVGVITEKFDKKTKLGFRNDEDDCWIQFAAVKEKDAELGIRSGQLKVSGQDVASFFEPSISDIVVAINDQIFSSQTTIAAVFLVGGFAASDWLFSQVKERLDIMGIEATRPDSHLNKAVAHGAVSYYLDHRVTTRVAKYTYGIPCGIPYDEENEEHIQRSSMKYQSASGAWYIPGGFDVILPRGTQVSESREFRRAFGRSRKDLNSLRTMSTSLMCYHGNIDTPKWVDTEPGMFTSMCSIKADLDDLAKTLKPRTVTNKDGREDVYYAINFDIALLFGLTEFKASVIWQENTVFYAISDVANLIFM</sequence>
<name>A0ACB8HDQ4_PSICU</name>
<organism evidence="1 2">
    <name type="scientific">Psilocybe cubensis</name>
    <name type="common">Psychedelic mushroom</name>
    <name type="synonym">Stropharia cubensis</name>
    <dbReference type="NCBI Taxonomy" id="181762"/>
    <lineage>
        <taxon>Eukaryota</taxon>
        <taxon>Fungi</taxon>
        <taxon>Dikarya</taxon>
        <taxon>Basidiomycota</taxon>
        <taxon>Agaricomycotina</taxon>
        <taxon>Agaricomycetes</taxon>
        <taxon>Agaricomycetidae</taxon>
        <taxon>Agaricales</taxon>
        <taxon>Agaricineae</taxon>
        <taxon>Strophariaceae</taxon>
        <taxon>Psilocybe</taxon>
    </lineage>
</organism>
<keyword evidence="2" id="KW-1185">Reference proteome</keyword>
<keyword evidence="1" id="KW-0346">Stress response</keyword>
<evidence type="ECO:0000313" key="2">
    <source>
        <dbReference type="Proteomes" id="UP000664032"/>
    </source>
</evidence>
<gene>
    <name evidence="1" type="ORF">JR316_0002734</name>
</gene>
<evidence type="ECO:0000313" key="1">
    <source>
        <dbReference type="EMBL" id="KAH9485819.1"/>
    </source>
</evidence>
<comment type="caution">
    <text evidence="1">The sequence shown here is derived from an EMBL/GenBank/DDBJ whole genome shotgun (WGS) entry which is preliminary data.</text>
</comment>
<dbReference type="EMBL" id="JAFIQS020000002">
    <property type="protein sequence ID" value="KAH9485819.1"/>
    <property type="molecule type" value="Genomic_DNA"/>
</dbReference>